<protein>
    <submittedName>
        <fullName evidence="2">Uncharacterized protein</fullName>
    </submittedName>
</protein>
<keyword evidence="1" id="KW-0812">Transmembrane</keyword>
<evidence type="ECO:0000313" key="2">
    <source>
        <dbReference type="EMBL" id="SEM07538.1"/>
    </source>
</evidence>
<feature type="transmembrane region" description="Helical" evidence="1">
    <location>
        <begin position="82"/>
        <end position="101"/>
    </location>
</feature>
<proteinExistence type="predicted"/>
<dbReference type="Proteomes" id="UP000198744">
    <property type="component" value="Unassembled WGS sequence"/>
</dbReference>
<keyword evidence="3" id="KW-1185">Reference proteome</keyword>
<sequence>MFKYLNETFEPKISVQIPVSNLNISDEKKIDIVISLLTSFRNTIQAWTERAYKTTIWSIGIILSVLGYWILHGGRITGKGRLFFIVALFVFGLLTQLYLLAAQRAHKGNGVAIAKCEAVLKLCDKDCYFDGERFFGYSGKWLPSKSLKILQIFHWIILTLAILSVTFIDPIEKTIK</sequence>
<feature type="transmembrane region" description="Helical" evidence="1">
    <location>
        <begin position="51"/>
        <end position="70"/>
    </location>
</feature>
<dbReference type="RefSeq" id="WP_093882340.1">
    <property type="nucleotide sequence ID" value="NZ_FOBS01000003.1"/>
</dbReference>
<keyword evidence="1" id="KW-1133">Transmembrane helix</keyword>
<gene>
    <name evidence="2" type="ORF">SAMN04489760_103207</name>
</gene>
<name>A0A1H7VFB1_9BACT</name>
<dbReference type="EMBL" id="FOBS01000003">
    <property type="protein sequence ID" value="SEM07538.1"/>
    <property type="molecule type" value="Genomic_DNA"/>
</dbReference>
<organism evidence="2 3">
    <name type="scientific">Syntrophus gentianae</name>
    <dbReference type="NCBI Taxonomy" id="43775"/>
    <lineage>
        <taxon>Bacteria</taxon>
        <taxon>Pseudomonadati</taxon>
        <taxon>Thermodesulfobacteriota</taxon>
        <taxon>Syntrophia</taxon>
        <taxon>Syntrophales</taxon>
        <taxon>Syntrophaceae</taxon>
        <taxon>Syntrophus</taxon>
    </lineage>
</organism>
<keyword evidence="1" id="KW-0472">Membrane</keyword>
<reference evidence="2 3" key="1">
    <citation type="submission" date="2016-10" db="EMBL/GenBank/DDBJ databases">
        <authorList>
            <person name="de Groot N.N."/>
        </authorList>
    </citation>
    <scope>NUCLEOTIDE SEQUENCE [LARGE SCALE GENOMIC DNA]</scope>
    <source>
        <strain evidence="2 3">DSM 8423</strain>
    </source>
</reference>
<feature type="transmembrane region" description="Helical" evidence="1">
    <location>
        <begin position="149"/>
        <end position="168"/>
    </location>
</feature>
<evidence type="ECO:0000256" key="1">
    <source>
        <dbReference type="SAM" id="Phobius"/>
    </source>
</evidence>
<accession>A0A1H7VFB1</accession>
<dbReference type="AlphaFoldDB" id="A0A1H7VFB1"/>
<evidence type="ECO:0000313" key="3">
    <source>
        <dbReference type="Proteomes" id="UP000198744"/>
    </source>
</evidence>